<dbReference type="AlphaFoldDB" id="A0A2R6S3Q2"/>
<keyword evidence="3" id="KW-1185">Reference proteome</keyword>
<protein>
    <submittedName>
        <fullName evidence="2">Uncharacterized protein</fullName>
    </submittedName>
</protein>
<evidence type="ECO:0000313" key="3">
    <source>
        <dbReference type="Proteomes" id="UP000186601"/>
    </source>
</evidence>
<gene>
    <name evidence="2" type="ORF">PHLCEN_2v1313</name>
</gene>
<feature type="region of interest" description="Disordered" evidence="1">
    <location>
        <begin position="76"/>
        <end position="99"/>
    </location>
</feature>
<evidence type="ECO:0000256" key="1">
    <source>
        <dbReference type="SAM" id="MobiDB-lite"/>
    </source>
</evidence>
<comment type="caution">
    <text evidence="2">The sequence shown here is derived from an EMBL/GenBank/DDBJ whole genome shotgun (WGS) entry which is preliminary data.</text>
</comment>
<organism evidence="2 3">
    <name type="scientific">Hermanssonia centrifuga</name>
    <dbReference type="NCBI Taxonomy" id="98765"/>
    <lineage>
        <taxon>Eukaryota</taxon>
        <taxon>Fungi</taxon>
        <taxon>Dikarya</taxon>
        <taxon>Basidiomycota</taxon>
        <taxon>Agaricomycotina</taxon>
        <taxon>Agaricomycetes</taxon>
        <taxon>Polyporales</taxon>
        <taxon>Meruliaceae</taxon>
        <taxon>Hermanssonia</taxon>
    </lineage>
</organism>
<name>A0A2R6S3Q2_9APHY</name>
<reference evidence="2 3" key="1">
    <citation type="submission" date="2018-02" db="EMBL/GenBank/DDBJ databases">
        <title>Genome sequence of the basidiomycete white-rot fungus Phlebia centrifuga.</title>
        <authorList>
            <person name="Granchi Z."/>
            <person name="Peng M."/>
            <person name="de Vries R.P."/>
            <person name="Hilden K."/>
            <person name="Makela M.R."/>
            <person name="Grigoriev I."/>
            <person name="Riley R."/>
        </authorList>
    </citation>
    <scope>NUCLEOTIDE SEQUENCE [LARGE SCALE GENOMIC DNA]</scope>
    <source>
        <strain evidence="2 3">FBCC195</strain>
    </source>
</reference>
<dbReference type="Proteomes" id="UP000186601">
    <property type="component" value="Unassembled WGS sequence"/>
</dbReference>
<accession>A0A2R6S3Q2</accession>
<dbReference type="EMBL" id="MLYV02000095">
    <property type="protein sequence ID" value="PSS36885.1"/>
    <property type="molecule type" value="Genomic_DNA"/>
</dbReference>
<proteinExistence type="predicted"/>
<evidence type="ECO:0000313" key="2">
    <source>
        <dbReference type="EMBL" id="PSS36885.1"/>
    </source>
</evidence>
<sequence>MSSNTTRRRSNLIPRPIHAHDNLKSAMGLTNNEERYKEFTALERDPSLKQYDGAWPVGIYTAKFLGRVAYTNRHMRGKRGGTESRDVDEANGTTQSASGLSAVTTHLPPVATGDDHVSSRTVLPMAATSRDPPIRSLHHLLRSFDPPLDSLMAELQIGGVTTAVTLLPQLLHLDYDI</sequence>